<evidence type="ECO:0000313" key="1">
    <source>
        <dbReference type="EMBL" id="EEP27350.1"/>
    </source>
</evidence>
<gene>
    <name evidence="1" type="ORF">GCWU000342_02044</name>
</gene>
<organism evidence="1 2">
    <name type="scientific">Shuttleworthella satelles DSM 14600</name>
    <dbReference type="NCBI Taxonomy" id="626523"/>
    <lineage>
        <taxon>Bacteria</taxon>
        <taxon>Bacillati</taxon>
        <taxon>Bacillota</taxon>
        <taxon>Clostridia</taxon>
        <taxon>Lachnospirales</taxon>
        <taxon>Lachnospiraceae</taxon>
        <taxon>Shuttleworthella</taxon>
    </lineage>
</organism>
<dbReference type="AlphaFoldDB" id="C4GE98"/>
<name>C4GE98_9FIRM</name>
<dbReference type="STRING" id="626523.GCWU000342_02044"/>
<comment type="caution">
    <text evidence="1">The sequence shown here is derived from an EMBL/GenBank/DDBJ whole genome shotgun (WGS) entry which is preliminary data.</text>
</comment>
<protein>
    <submittedName>
        <fullName evidence="1">Uncharacterized protein</fullName>
    </submittedName>
</protein>
<dbReference type="HOGENOM" id="CLU_3122643_0_0_9"/>
<accession>C4GE98</accession>
<proteinExistence type="predicted"/>
<keyword evidence="2" id="KW-1185">Reference proteome</keyword>
<dbReference type="EMBL" id="ACIP02000007">
    <property type="protein sequence ID" value="EEP27350.1"/>
    <property type="molecule type" value="Genomic_DNA"/>
</dbReference>
<evidence type="ECO:0000313" key="2">
    <source>
        <dbReference type="Proteomes" id="UP000003494"/>
    </source>
</evidence>
<reference evidence="1" key="1">
    <citation type="submission" date="2009-04" db="EMBL/GenBank/DDBJ databases">
        <authorList>
            <person name="Weinstock G."/>
            <person name="Sodergren E."/>
            <person name="Clifton S."/>
            <person name="Fulton L."/>
            <person name="Fulton B."/>
            <person name="Courtney L."/>
            <person name="Fronick C."/>
            <person name="Harrison M."/>
            <person name="Strong C."/>
            <person name="Farmer C."/>
            <person name="Delahaunty K."/>
            <person name="Markovic C."/>
            <person name="Hall O."/>
            <person name="Minx P."/>
            <person name="Tomlinson C."/>
            <person name="Mitreva M."/>
            <person name="Nelson J."/>
            <person name="Hou S."/>
            <person name="Wollam A."/>
            <person name="Pepin K.H."/>
            <person name="Johnson M."/>
            <person name="Bhonagiri V."/>
            <person name="Nash W.E."/>
            <person name="Warren W."/>
            <person name="Chinwalla A."/>
            <person name="Mardis E.R."/>
            <person name="Wilson R.K."/>
        </authorList>
    </citation>
    <scope>NUCLEOTIDE SEQUENCE [LARGE SCALE GENOMIC DNA]</scope>
    <source>
        <strain evidence="1">DSM 14600</strain>
    </source>
</reference>
<dbReference type="Proteomes" id="UP000003494">
    <property type="component" value="Unassembled WGS sequence"/>
</dbReference>
<sequence>MNVLDLWDDADMNAVSKEDYKLYMYDGIHPSRAGTCYGGHQSLKKSFLKW</sequence>